<sequence length="132" mass="15017">MQHDHSLLIISVLLTILIRTSISVNQIDYGHPLYDLQLGQPADKEIYHLQRDVVEGVANIQPPPPPDVSSLTFVFDATGSMNDDLNQVRHGAKGIFETVMKQRKKLIYNFILVLFHDPGRLIIFLFLIIENL</sequence>
<feature type="chain" id="PRO_5027751400" description="Hemicentin-1-like von Willebrand factor A domain-containing protein" evidence="5">
    <location>
        <begin position="24"/>
        <end position="132"/>
    </location>
</feature>
<dbReference type="Proteomes" id="UP000580250">
    <property type="component" value="Unassembled WGS sequence"/>
</dbReference>
<feature type="domain" description="Hemicentin-1-like von Willebrand factor A" evidence="6">
    <location>
        <begin position="70"/>
        <end position="119"/>
    </location>
</feature>
<keyword evidence="4" id="KW-0472">Membrane</keyword>
<keyword evidence="2" id="KW-0964">Secreted</keyword>
<protein>
    <recommendedName>
        <fullName evidence="6">Hemicentin-1-like von Willebrand factor A domain-containing protein</fullName>
    </recommendedName>
</protein>
<evidence type="ECO:0000256" key="4">
    <source>
        <dbReference type="SAM" id="Phobius"/>
    </source>
</evidence>
<organism evidence="7 8">
    <name type="scientific">Meloidogyne enterolobii</name>
    <name type="common">Root-knot nematode worm</name>
    <name type="synonym">Meloidogyne mayaguensis</name>
    <dbReference type="NCBI Taxonomy" id="390850"/>
    <lineage>
        <taxon>Eukaryota</taxon>
        <taxon>Metazoa</taxon>
        <taxon>Ecdysozoa</taxon>
        <taxon>Nematoda</taxon>
        <taxon>Chromadorea</taxon>
        <taxon>Rhabditida</taxon>
        <taxon>Tylenchina</taxon>
        <taxon>Tylenchomorpha</taxon>
        <taxon>Tylenchoidea</taxon>
        <taxon>Meloidogynidae</taxon>
        <taxon>Meloidogyninae</taxon>
        <taxon>Meloidogyne</taxon>
    </lineage>
</organism>
<dbReference type="InterPro" id="IPR056861">
    <property type="entry name" value="HMCN1-like_VWA"/>
</dbReference>
<comment type="caution">
    <text evidence="7">The sequence shown here is derived from an EMBL/GenBank/DDBJ whole genome shotgun (WGS) entry which is preliminary data.</text>
</comment>
<accession>A0A6V7VZX7</accession>
<gene>
    <name evidence="7" type="ORF">MENT_LOCUS32307</name>
</gene>
<reference evidence="7 8" key="1">
    <citation type="submission" date="2020-08" db="EMBL/GenBank/DDBJ databases">
        <authorList>
            <person name="Koutsovoulos G."/>
            <person name="Danchin GJ E."/>
        </authorList>
    </citation>
    <scope>NUCLEOTIDE SEQUENCE [LARGE SCALE GENOMIC DNA]</scope>
</reference>
<evidence type="ECO:0000256" key="5">
    <source>
        <dbReference type="SAM" id="SignalP"/>
    </source>
</evidence>
<evidence type="ECO:0000313" key="8">
    <source>
        <dbReference type="Proteomes" id="UP000580250"/>
    </source>
</evidence>
<dbReference type="OrthoDB" id="5985519at2759"/>
<dbReference type="AlphaFoldDB" id="A0A6V7VZX7"/>
<proteinExistence type="predicted"/>
<name>A0A6V7VZX7_MELEN</name>
<dbReference type="EMBL" id="CAJEWN010000365">
    <property type="protein sequence ID" value="CAD2180244.1"/>
    <property type="molecule type" value="Genomic_DNA"/>
</dbReference>
<comment type="subcellular location">
    <subcellularLocation>
        <location evidence="1">Secreted</location>
    </subcellularLocation>
</comment>
<evidence type="ECO:0000256" key="3">
    <source>
        <dbReference type="ARBA" id="ARBA00022729"/>
    </source>
</evidence>
<dbReference type="Pfam" id="PF25106">
    <property type="entry name" value="VWA_4"/>
    <property type="match status" value="1"/>
</dbReference>
<keyword evidence="4" id="KW-1133">Transmembrane helix</keyword>
<feature type="transmembrane region" description="Helical" evidence="4">
    <location>
        <begin position="106"/>
        <end position="129"/>
    </location>
</feature>
<evidence type="ECO:0000313" key="7">
    <source>
        <dbReference type="EMBL" id="CAD2180244.1"/>
    </source>
</evidence>
<keyword evidence="4" id="KW-0812">Transmembrane</keyword>
<evidence type="ECO:0000256" key="2">
    <source>
        <dbReference type="ARBA" id="ARBA00022525"/>
    </source>
</evidence>
<evidence type="ECO:0000256" key="1">
    <source>
        <dbReference type="ARBA" id="ARBA00004613"/>
    </source>
</evidence>
<keyword evidence="3 5" id="KW-0732">Signal</keyword>
<evidence type="ECO:0000259" key="6">
    <source>
        <dbReference type="Pfam" id="PF25106"/>
    </source>
</evidence>
<feature type="signal peptide" evidence="5">
    <location>
        <begin position="1"/>
        <end position="23"/>
    </location>
</feature>